<name>A0A3N4I0B6_ASCIM</name>
<proteinExistence type="predicted"/>
<dbReference type="Proteomes" id="UP000275078">
    <property type="component" value="Unassembled WGS sequence"/>
</dbReference>
<accession>A0A3N4I0B6</accession>
<keyword evidence="2" id="KW-1185">Reference proteome</keyword>
<reference evidence="1 2" key="1">
    <citation type="journal article" date="2018" name="Nat. Ecol. Evol.">
        <title>Pezizomycetes genomes reveal the molecular basis of ectomycorrhizal truffle lifestyle.</title>
        <authorList>
            <person name="Murat C."/>
            <person name="Payen T."/>
            <person name="Noel B."/>
            <person name="Kuo A."/>
            <person name="Morin E."/>
            <person name="Chen J."/>
            <person name="Kohler A."/>
            <person name="Krizsan K."/>
            <person name="Balestrini R."/>
            <person name="Da Silva C."/>
            <person name="Montanini B."/>
            <person name="Hainaut M."/>
            <person name="Levati E."/>
            <person name="Barry K.W."/>
            <person name="Belfiori B."/>
            <person name="Cichocki N."/>
            <person name="Clum A."/>
            <person name="Dockter R.B."/>
            <person name="Fauchery L."/>
            <person name="Guy J."/>
            <person name="Iotti M."/>
            <person name="Le Tacon F."/>
            <person name="Lindquist E.A."/>
            <person name="Lipzen A."/>
            <person name="Malagnac F."/>
            <person name="Mello A."/>
            <person name="Molinier V."/>
            <person name="Miyauchi S."/>
            <person name="Poulain J."/>
            <person name="Riccioni C."/>
            <person name="Rubini A."/>
            <person name="Sitrit Y."/>
            <person name="Splivallo R."/>
            <person name="Traeger S."/>
            <person name="Wang M."/>
            <person name="Zifcakova L."/>
            <person name="Wipf D."/>
            <person name="Zambonelli A."/>
            <person name="Paolocci F."/>
            <person name="Nowrousian M."/>
            <person name="Ottonello S."/>
            <person name="Baldrian P."/>
            <person name="Spatafora J.W."/>
            <person name="Henrissat B."/>
            <person name="Nagy L.G."/>
            <person name="Aury J.M."/>
            <person name="Wincker P."/>
            <person name="Grigoriev I.V."/>
            <person name="Bonfante P."/>
            <person name="Martin F.M."/>
        </authorList>
    </citation>
    <scope>NUCLEOTIDE SEQUENCE [LARGE SCALE GENOMIC DNA]</scope>
    <source>
        <strain evidence="1 2">RN42</strain>
    </source>
</reference>
<dbReference type="EMBL" id="ML119715">
    <property type="protein sequence ID" value="RPA78158.1"/>
    <property type="molecule type" value="Genomic_DNA"/>
</dbReference>
<evidence type="ECO:0000313" key="1">
    <source>
        <dbReference type="EMBL" id="RPA78158.1"/>
    </source>
</evidence>
<protein>
    <submittedName>
        <fullName evidence="1">Uncharacterized protein</fullName>
    </submittedName>
</protein>
<gene>
    <name evidence="1" type="ORF">BJ508DRAFT_160682</name>
</gene>
<organism evidence="1 2">
    <name type="scientific">Ascobolus immersus RN42</name>
    <dbReference type="NCBI Taxonomy" id="1160509"/>
    <lineage>
        <taxon>Eukaryota</taxon>
        <taxon>Fungi</taxon>
        <taxon>Dikarya</taxon>
        <taxon>Ascomycota</taxon>
        <taxon>Pezizomycotina</taxon>
        <taxon>Pezizomycetes</taxon>
        <taxon>Pezizales</taxon>
        <taxon>Ascobolaceae</taxon>
        <taxon>Ascobolus</taxon>
    </lineage>
</organism>
<sequence>MHSSGKVPDCSERAAWCNHTICHLLFSTFSNFDPATKASVSFDRAHINFPNFHVFLSTVVNVATSPHSNSKSVGASKITTFIGKSYSLSMARTATANRGLVDQVVELAPRGRKIKGMGHALRRLLNVEIDYPFWEHGDPEDRKLRCEYERMLDLPGLSELDTAFYLFGPGASGTTKEWEDYDDLRLKNFKFSPGPISPCKRDACKLLGGCARDQEAIAPSIPRLGRYDGFFLHQSVLAIDGHPDDDAFPTGPDYWMLPRAGSWQDDTPCPQLLFVRLDRHRYLEQVNEHGDEWYEDSDETCGTCGRNFFALEAGGSLGLNLRLLDFQISAVSRSLWLDMFHSVYLYRRWLSAVEVQNTEIVAGWLGRYLPFSDSFRNLDDGFLRQRIGKVLNLVIQRPDAHYSTERQRLVLHLLQNLFLAFEEWWSTRKLVDEEMSTLVRQGRVHGAGQAALRYILTNKCRDDIYRIKFFTDNLLFIIIARAPSVDERILRYLQDDSVKGWGFEGPVGGTLSCSGGDV</sequence>
<dbReference type="AlphaFoldDB" id="A0A3N4I0B6"/>
<evidence type="ECO:0000313" key="2">
    <source>
        <dbReference type="Proteomes" id="UP000275078"/>
    </source>
</evidence>